<dbReference type="EMBL" id="FNRY01000001">
    <property type="protein sequence ID" value="SEB62052.1"/>
    <property type="molecule type" value="Genomic_DNA"/>
</dbReference>
<dbReference type="GO" id="GO:0016857">
    <property type="term" value="F:racemase and epimerase activity, acting on carbohydrates and derivatives"/>
    <property type="evidence" value="ECO:0007669"/>
    <property type="project" value="InterPro"/>
</dbReference>
<gene>
    <name evidence="3" type="ORF">SAMN04489806_1310</name>
</gene>
<evidence type="ECO:0000256" key="1">
    <source>
        <dbReference type="ARBA" id="ARBA00022723"/>
    </source>
</evidence>
<proteinExistence type="predicted"/>
<keyword evidence="2" id="KW-0413">Isomerase</keyword>
<evidence type="ECO:0000256" key="2">
    <source>
        <dbReference type="ARBA" id="ARBA00023235"/>
    </source>
</evidence>
<protein>
    <submittedName>
        <fullName evidence="3">Ribulose-phosphate 3 epimerase family protein</fullName>
    </submittedName>
</protein>
<dbReference type="InterPro" id="IPR000056">
    <property type="entry name" value="Ribul_P_3_epim-like"/>
</dbReference>
<name>A0A1H4KVU1_9MICO</name>
<keyword evidence="4" id="KW-1185">Reference proteome</keyword>
<dbReference type="Gene3D" id="3.20.20.70">
    <property type="entry name" value="Aldolase class I"/>
    <property type="match status" value="1"/>
</dbReference>
<accession>A0A1H4KVU1</accession>
<evidence type="ECO:0000313" key="4">
    <source>
        <dbReference type="Proteomes" id="UP000199183"/>
    </source>
</evidence>
<dbReference type="OrthoDB" id="4461040at2"/>
<dbReference type="SUPFAM" id="SSF51366">
    <property type="entry name" value="Ribulose-phoshate binding barrel"/>
    <property type="match status" value="1"/>
</dbReference>
<dbReference type="PANTHER" id="PTHR11749">
    <property type="entry name" value="RIBULOSE-5-PHOSPHATE-3-EPIMERASE"/>
    <property type="match status" value="1"/>
</dbReference>
<dbReference type="Proteomes" id="UP000199183">
    <property type="component" value="Unassembled WGS sequence"/>
</dbReference>
<dbReference type="Pfam" id="PF00834">
    <property type="entry name" value="Ribul_P_3_epim"/>
    <property type="match status" value="1"/>
</dbReference>
<dbReference type="GO" id="GO:0005975">
    <property type="term" value="P:carbohydrate metabolic process"/>
    <property type="evidence" value="ECO:0007669"/>
    <property type="project" value="InterPro"/>
</dbReference>
<keyword evidence="1" id="KW-0479">Metal-binding</keyword>
<organism evidence="3 4">
    <name type="scientific">Paramicrobacterium humi</name>
    <dbReference type="NCBI Taxonomy" id="640635"/>
    <lineage>
        <taxon>Bacteria</taxon>
        <taxon>Bacillati</taxon>
        <taxon>Actinomycetota</taxon>
        <taxon>Actinomycetes</taxon>
        <taxon>Micrococcales</taxon>
        <taxon>Microbacteriaceae</taxon>
        <taxon>Paramicrobacterium</taxon>
    </lineage>
</organism>
<sequence length="228" mass="24260">MSAPLEFRDWHTSFEPGRIAVSVYSAQADNRRYVAAAAAQASVPVHVDVILARRSRATDARWEHVGVSMDDLDDIAGFGGAIDVHLMVLGEQDDSVDTALQQTLARVMLVRPRSVSLSSELLNRTSAMAAELRSLGVAVWLEIGCREPVDILEDFGDEVDGVLVMLIETGTSQRAQVQLLAKIAPIRARTAADFGIGIDGGVTKEIAAQALRAGASIAVSGRALLAAN</sequence>
<reference evidence="3 4" key="1">
    <citation type="submission" date="2016-10" db="EMBL/GenBank/DDBJ databases">
        <authorList>
            <person name="de Groot N.N."/>
        </authorList>
    </citation>
    <scope>NUCLEOTIDE SEQUENCE [LARGE SCALE GENOMIC DNA]</scope>
    <source>
        <strain evidence="3 4">DSM 21799</strain>
    </source>
</reference>
<dbReference type="GO" id="GO:0046872">
    <property type="term" value="F:metal ion binding"/>
    <property type="evidence" value="ECO:0007669"/>
    <property type="project" value="UniProtKB-KW"/>
</dbReference>
<dbReference type="InterPro" id="IPR013785">
    <property type="entry name" value="Aldolase_TIM"/>
</dbReference>
<dbReference type="AlphaFoldDB" id="A0A1H4KVU1"/>
<dbReference type="InterPro" id="IPR011060">
    <property type="entry name" value="RibuloseP-bd_barrel"/>
</dbReference>
<dbReference type="STRING" id="640635.SAMN04489806_1310"/>
<evidence type="ECO:0000313" key="3">
    <source>
        <dbReference type="EMBL" id="SEB62052.1"/>
    </source>
</evidence>